<dbReference type="EMBL" id="CP070608">
    <property type="protein sequence ID" value="QSE97059.1"/>
    <property type="molecule type" value="Genomic_DNA"/>
</dbReference>
<name>A0A975A064_9BACT</name>
<proteinExistence type="inferred from homology"/>
<dbReference type="KEGG" id="fuv:JR347_15910"/>
<dbReference type="Pfam" id="PF00561">
    <property type="entry name" value="Abhydrolase_1"/>
    <property type="match status" value="1"/>
</dbReference>
<feature type="active site" description="Charge relay system" evidence="4">
    <location>
        <position position="260"/>
    </location>
</feature>
<dbReference type="PANTHER" id="PTHR10794:SF94">
    <property type="entry name" value="ESTERASE YHET-RELATED"/>
    <property type="match status" value="1"/>
</dbReference>
<evidence type="ECO:0000256" key="2">
    <source>
        <dbReference type="ARBA" id="ARBA00022487"/>
    </source>
</evidence>
<dbReference type="Proteomes" id="UP000662783">
    <property type="component" value="Chromosome"/>
</dbReference>
<dbReference type="InterPro" id="IPR000952">
    <property type="entry name" value="AB_hydrolase_4_CS"/>
</dbReference>
<dbReference type="InterPro" id="IPR050960">
    <property type="entry name" value="AB_hydrolase_4_sf"/>
</dbReference>
<feature type="domain" description="AB hydrolase-1" evidence="5">
    <location>
        <begin position="55"/>
        <end position="195"/>
    </location>
</feature>
<dbReference type="GO" id="GO:0034338">
    <property type="term" value="F:short-chain carboxylesterase activity"/>
    <property type="evidence" value="ECO:0007669"/>
    <property type="project" value="TreeGrafter"/>
</dbReference>
<evidence type="ECO:0000313" key="6">
    <source>
        <dbReference type="EMBL" id="QSE97059.1"/>
    </source>
</evidence>
<dbReference type="RefSeq" id="WP_205721572.1">
    <property type="nucleotide sequence ID" value="NZ_CP070608.1"/>
</dbReference>
<accession>A0A975A064</accession>
<dbReference type="PANTHER" id="PTHR10794">
    <property type="entry name" value="ABHYDROLASE DOMAIN-CONTAINING PROTEIN"/>
    <property type="match status" value="1"/>
</dbReference>
<organism evidence="6 7">
    <name type="scientific">Fulvivirga lutea</name>
    <dbReference type="NCBI Taxonomy" id="2810512"/>
    <lineage>
        <taxon>Bacteria</taxon>
        <taxon>Pseudomonadati</taxon>
        <taxon>Bacteroidota</taxon>
        <taxon>Cytophagia</taxon>
        <taxon>Cytophagales</taxon>
        <taxon>Fulvivirgaceae</taxon>
        <taxon>Fulvivirga</taxon>
    </lineage>
</organism>
<comment type="similarity">
    <text evidence="1">Belongs to the AB hydrolase superfamily. AB hydrolase 4 family.</text>
</comment>
<dbReference type="InterPro" id="IPR012020">
    <property type="entry name" value="ABHD4"/>
</dbReference>
<protein>
    <submittedName>
        <fullName evidence="6">Alpha/beta fold hydrolase</fullName>
    </submittedName>
</protein>
<dbReference type="InterPro" id="IPR000073">
    <property type="entry name" value="AB_hydrolase_1"/>
</dbReference>
<evidence type="ECO:0000256" key="1">
    <source>
        <dbReference type="ARBA" id="ARBA00010884"/>
    </source>
</evidence>
<keyword evidence="2" id="KW-0719">Serine esterase</keyword>
<feature type="active site" description="Charge relay system" evidence="4">
    <location>
        <position position="289"/>
    </location>
</feature>
<evidence type="ECO:0000259" key="5">
    <source>
        <dbReference type="Pfam" id="PF00561"/>
    </source>
</evidence>
<gene>
    <name evidence="6" type="ORF">JR347_15910</name>
</gene>
<evidence type="ECO:0000256" key="4">
    <source>
        <dbReference type="PIRSR" id="PIRSR005211-1"/>
    </source>
</evidence>
<dbReference type="InterPro" id="IPR029058">
    <property type="entry name" value="AB_hydrolase_fold"/>
</dbReference>
<keyword evidence="7" id="KW-1185">Reference proteome</keyword>
<feature type="active site" description="Charge relay system" evidence="4">
    <location>
        <position position="133"/>
    </location>
</feature>
<reference evidence="6" key="1">
    <citation type="submission" date="2021-02" db="EMBL/GenBank/DDBJ databases">
        <title>Fulvivirga sp. S481 isolated from sea water.</title>
        <authorList>
            <person name="Bae S.S."/>
            <person name="Baek K."/>
        </authorList>
    </citation>
    <scope>NUCLEOTIDE SEQUENCE</scope>
    <source>
        <strain evidence="6">S481</strain>
    </source>
</reference>
<dbReference type="AlphaFoldDB" id="A0A975A064"/>
<dbReference type="PROSITE" id="PS01133">
    <property type="entry name" value="UPF0017"/>
    <property type="match status" value="1"/>
</dbReference>
<keyword evidence="3 6" id="KW-0378">Hydrolase</keyword>
<evidence type="ECO:0000256" key="3">
    <source>
        <dbReference type="ARBA" id="ARBA00022801"/>
    </source>
</evidence>
<sequence length="316" mass="35906">MKYKPPKIYLNSHFETIIPALFRKVSFEPYSRERIKTPDDDFLDLDWVTQDSNKLVIISHGLEGNSEKPYVRGMGKAFYSEGYDVCAWNYRGCSGEVNKKLRFYHSGATDDLDTVVKHCLNKNYDELVLVGFSLGGNITLKYLGEQGQNVTKKISKAVAISVPVNLHTSCIKISKPGNLVYSKRFLRNLKKKVRNKARIMPDQLDIKGLGAISTLIEFDNRYTAPIHGFNDAVDYYTKCSSLYFLDSIARPTLVINAKNDPFLSEDCYPTKQLENHPFVTLEIPDYGGHVGFTEFNDEKMYWSEKRAVAFASTSEG</sequence>
<evidence type="ECO:0000313" key="7">
    <source>
        <dbReference type="Proteomes" id="UP000662783"/>
    </source>
</evidence>
<dbReference type="SUPFAM" id="SSF53474">
    <property type="entry name" value="alpha/beta-Hydrolases"/>
    <property type="match status" value="1"/>
</dbReference>
<dbReference type="GO" id="GO:0047372">
    <property type="term" value="F:monoacylglycerol lipase activity"/>
    <property type="evidence" value="ECO:0007669"/>
    <property type="project" value="TreeGrafter"/>
</dbReference>
<dbReference type="PIRSF" id="PIRSF005211">
    <property type="entry name" value="Ab_hydro_YheT"/>
    <property type="match status" value="1"/>
</dbReference>
<dbReference type="Gene3D" id="3.40.50.1820">
    <property type="entry name" value="alpha/beta hydrolase"/>
    <property type="match status" value="1"/>
</dbReference>